<feature type="region of interest" description="Disordered" evidence="1">
    <location>
        <begin position="1"/>
        <end position="49"/>
    </location>
</feature>
<comment type="caution">
    <text evidence="2">The sequence shown here is derived from an EMBL/GenBank/DDBJ whole genome shotgun (WGS) entry which is preliminary data.</text>
</comment>
<dbReference type="Proteomes" id="UP001610728">
    <property type="component" value="Unassembled WGS sequence"/>
</dbReference>
<organism evidence="2 3">
    <name type="scientific">Ceratocystis lukuohia</name>
    <dbReference type="NCBI Taxonomy" id="2019550"/>
    <lineage>
        <taxon>Eukaryota</taxon>
        <taxon>Fungi</taxon>
        <taxon>Dikarya</taxon>
        <taxon>Ascomycota</taxon>
        <taxon>Pezizomycotina</taxon>
        <taxon>Sordariomycetes</taxon>
        <taxon>Hypocreomycetidae</taxon>
        <taxon>Microascales</taxon>
        <taxon>Ceratocystidaceae</taxon>
        <taxon>Ceratocystis</taxon>
    </lineage>
</organism>
<dbReference type="GeneID" id="98121163"/>
<evidence type="ECO:0000256" key="1">
    <source>
        <dbReference type="SAM" id="MobiDB-lite"/>
    </source>
</evidence>
<accession>A0ABR4MB27</accession>
<evidence type="ECO:0000313" key="3">
    <source>
        <dbReference type="Proteomes" id="UP001610728"/>
    </source>
</evidence>
<protein>
    <submittedName>
        <fullName evidence="2">Uncharacterized protein</fullName>
    </submittedName>
</protein>
<reference evidence="2 3" key="1">
    <citation type="submission" date="2020-05" db="EMBL/GenBank/DDBJ databases">
        <title>Ceratocystis lukuohia genome.</title>
        <authorList>
            <person name="Harrington T.C."/>
            <person name="Kim K."/>
            <person name="Mayers C.G."/>
        </authorList>
    </citation>
    <scope>NUCLEOTIDE SEQUENCE [LARGE SCALE GENOMIC DNA]</scope>
    <source>
        <strain evidence="2 3">C4212</strain>
    </source>
</reference>
<gene>
    <name evidence="2" type="ORF">HOO65_080427</name>
</gene>
<keyword evidence="3" id="KW-1185">Reference proteome</keyword>
<feature type="compositionally biased region" description="Low complexity" evidence="1">
    <location>
        <begin position="1"/>
        <end position="22"/>
    </location>
</feature>
<dbReference type="RefSeq" id="XP_070856657.1">
    <property type="nucleotide sequence ID" value="XM_071004397.1"/>
</dbReference>
<evidence type="ECO:0000313" key="2">
    <source>
        <dbReference type="EMBL" id="KAL2885477.1"/>
    </source>
</evidence>
<sequence length="168" mass="17937">MSSYSSTPSSPTASSPSASTPTNNQGKPHAIDSLHRQPTGNSSSASVTSSSNLFAAATSTFKSLSKSAIDPVCSYAAKMEYGLNSPGMETSRRPSQYCTADGMTLEAEKGPQLIHQDWNPNSLSDPFNRPEIPPLRAIKLSPEKEAEHAAILAAAKERARELDKSRQK</sequence>
<proteinExistence type="predicted"/>
<dbReference type="EMBL" id="JABSNW010000008">
    <property type="protein sequence ID" value="KAL2885477.1"/>
    <property type="molecule type" value="Genomic_DNA"/>
</dbReference>
<name>A0ABR4MB27_9PEZI</name>